<feature type="compositionally biased region" description="Basic and acidic residues" evidence="1">
    <location>
        <begin position="837"/>
        <end position="850"/>
    </location>
</feature>
<feature type="compositionally biased region" description="Low complexity" evidence="1">
    <location>
        <begin position="1556"/>
        <end position="1574"/>
    </location>
</feature>
<feature type="compositionally biased region" description="Polar residues" evidence="1">
    <location>
        <begin position="1371"/>
        <end position="1386"/>
    </location>
</feature>
<feature type="compositionally biased region" description="Basic and acidic residues" evidence="1">
    <location>
        <begin position="1099"/>
        <end position="1109"/>
    </location>
</feature>
<feature type="compositionally biased region" description="Basic and acidic residues" evidence="1">
    <location>
        <begin position="1431"/>
        <end position="1441"/>
    </location>
</feature>
<feature type="compositionally biased region" description="Pro residues" evidence="1">
    <location>
        <begin position="468"/>
        <end position="480"/>
    </location>
</feature>
<feature type="compositionally biased region" description="Low complexity" evidence="1">
    <location>
        <begin position="1128"/>
        <end position="1141"/>
    </location>
</feature>
<dbReference type="OrthoDB" id="3259825at2759"/>
<feature type="compositionally biased region" description="Basic and acidic residues" evidence="1">
    <location>
        <begin position="7"/>
        <end position="17"/>
    </location>
</feature>
<feature type="compositionally biased region" description="Low complexity" evidence="1">
    <location>
        <begin position="1345"/>
        <end position="1363"/>
    </location>
</feature>
<feature type="region of interest" description="Disordered" evidence="1">
    <location>
        <begin position="306"/>
        <end position="658"/>
    </location>
</feature>
<evidence type="ECO:0000313" key="3">
    <source>
        <dbReference type="Proteomes" id="UP000193467"/>
    </source>
</evidence>
<feature type="compositionally biased region" description="Acidic residues" evidence="1">
    <location>
        <begin position="1504"/>
        <end position="1514"/>
    </location>
</feature>
<feature type="region of interest" description="Disordered" evidence="1">
    <location>
        <begin position="1284"/>
        <end position="1317"/>
    </location>
</feature>
<proteinExistence type="predicted"/>
<evidence type="ECO:0000313" key="2">
    <source>
        <dbReference type="EMBL" id="ORY59423.1"/>
    </source>
</evidence>
<feature type="region of interest" description="Disordered" evidence="1">
    <location>
        <begin position="158"/>
        <end position="280"/>
    </location>
</feature>
<feature type="compositionally biased region" description="Acidic residues" evidence="1">
    <location>
        <begin position="248"/>
        <end position="259"/>
    </location>
</feature>
<feature type="compositionally biased region" description="Low complexity" evidence="1">
    <location>
        <begin position="1394"/>
        <end position="1414"/>
    </location>
</feature>
<feature type="compositionally biased region" description="Polar residues" evidence="1">
    <location>
        <begin position="806"/>
        <end position="820"/>
    </location>
</feature>
<accession>A0A1Y2DJJ0</accession>
<comment type="caution">
    <text evidence="2">The sequence shown here is derived from an EMBL/GenBank/DDBJ whole genome shotgun (WGS) entry which is preliminary data.</text>
</comment>
<protein>
    <submittedName>
        <fullName evidence="2">Uncharacterized protein</fullName>
    </submittedName>
</protein>
<evidence type="ECO:0000256" key="1">
    <source>
        <dbReference type="SAM" id="MobiDB-lite"/>
    </source>
</evidence>
<feature type="compositionally biased region" description="Pro residues" evidence="1">
    <location>
        <begin position="380"/>
        <end position="397"/>
    </location>
</feature>
<dbReference type="InParanoid" id="A0A1Y2DJJ0"/>
<name>A0A1Y2DJJ0_9BASI</name>
<feature type="compositionally biased region" description="Polar residues" evidence="1">
    <location>
        <begin position="1072"/>
        <end position="1088"/>
    </location>
</feature>
<feature type="region of interest" description="Disordered" evidence="1">
    <location>
        <begin position="678"/>
        <end position="1209"/>
    </location>
</feature>
<feature type="compositionally biased region" description="Low complexity" evidence="1">
    <location>
        <begin position="175"/>
        <end position="189"/>
    </location>
</feature>
<feature type="compositionally biased region" description="Low complexity" evidence="1">
    <location>
        <begin position="354"/>
        <end position="379"/>
    </location>
</feature>
<dbReference type="EMBL" id="MCGR01000076">
    <property type="protein sequence ID" value="ORY59423.1"/>
    <property type="molecule type" value="Genomic_DNA"/>
</dbReference>
<feature type="region of interest" description="Disordered" evidence="1">
    <location>
        <begin position="1"/>
        <end position="46"/>
    </location>
</feature>
<gene>
    <name evidence="2" type="ORF">BCR35DRAFT_309288</name>
</gene>
<feature type="compositionally biased region" description="Low complexity" evidence="1">
    <location>
        <begin position="781"/>
        <end position="805"/>
    </location>
</feature>
<feature type="compositionally biased region" description="Polar residues" evidence="1">
    <location>
        <begin position="193"/>
        <end position="215"/>
    </location>
</feature>
<feature type="compositionally biased region" description="Acidic residues" evidence="1">
    <location>
        <begin position="435"/>
        <end position="446"/>
    </location>
</feature>
<feature type="compositionally biased region" description="Basic and acidic residues" evidence="1">
    <location>
        <begin position="735"/>
        <end position="765"/>
    </location>
</feature>
<feature type="region of interest" description="Disordered" evidence="1">
    <location>
        <begin position="1622"/>
        <end position="1654"/>
    </location>
</feature>
<feature type="compositionally biased region" description="Acidic residues" evidence="1">
    <location>
        <begin position="404"/>
        <end position="413"/>
    </location>
</feature>
<keyword evidence="3" id="KW-1185">Reference proteome</keyword>
<feature type="compositionally biased region" description="Low complexity" evidence="1">
    <location>
        <begin position="499"/>
        <end position="510"/>
    </location>
</feature>
<dbReference type="Proteomes" id="UP000193467">
    <property type="component" value="Unassembled WGS sequence"/>
</dbReference>
<feature type="compositionally biased region" description="Low complexity" evidence="1">
    <location>
        <begin position="1472"/>
        <end position="1485"/>
    </location>
</feature>
<feature type="compositionally biased region" description="Polar residues" evidence="1">
    <location>
        <begin position="160"/>
        <end position="170"/>
    </location>
</feature>
<feature type="compositionally biased region" description="Polar residues" evidence="1">
    <location>
        <begin position="569"/>
        <end position="578"/>
    </location>
</feature>
<feature type="compositionally biased region" description="Acidic residues" evidence="1">
    <location>
        <begin position="540"/>
        <end position="549"/>
    </location>
</feature>
<feature type="compositionally biased region" description="Polar residues" evidence="1">
    <location>
        <begin position="860"/>
        <end position="870"/>
    </location>
</feature>
<feature type="compositionally biased region" description="Basic and acidic residues" evidence="1">
    <location>
        <begin position="695"/>
        <end position="711"/>
    </location>
</feature>
<feature type="region of interest" description="Disordered" evidence="1">
    <location>
        <begin position="1588"/>
        <end position="1607"/>
    </location>
</feature>
<reference evidence="2 3" key="1">
    <citation type="submission" date="2016-07" db="EMBL/GenBank/DDBJ databases">
        <title>Pervasive Adenine N6-methylation of Active Genes in Fungi.</title>
        <authorList>
            <consortium name="DOE Joint Genome Institute"/>
            <person name="Mondo S.J."/>
            <person name="Dannebaum R.O."/>
            <person name="Kuo R.C."/>
            <person name="Labutti K."/>
            <person name="Haridas S."/>
            <person name="Kuo A."/>
            <person name="Salamov A."/>
            <person name="Ahrendt S.R."/>
            <person name="Lipzen A."/>
            <person name="Sullivan W."/>
            <person name="Andreopoulos W.B."/>
            <person name="Clum A."/>
            <person name="Lindquist E."/>
            <person name="Daum C."/>
            <person name="Ramamoorthy G.K."/>
            <person name="Gryganskyi A."/>
            <person name="Culley D."/>
            <person name="Magnuson J.K."/>
            <person name="James T.Y."/>
            <person name="O'Malley M.A."/>
            <person name="Stajich J.E."/>
            <person name="Spatafora J.W."/>
            <person name="Visel A."/>
            <person name="Grigoriev I.V."/>
        </authorList>
    </citation>
    <scope>NUCLEOTIDE SEQUENCE [LARGE SCALE GENOMIC DNA]</scope>
    <source>
        <strain evidence="2 3">62-1032</strain>
    </source>
</reference>
<sequence>MNRFRRKSESRSRRKEASNGSNSQREPSSDDSPAPTLLLPEPSNFRTSLILPHLTKRFSLLRDSEGRLVDLSTLQGHLAAQRKTGMLSDEEANAVLAQFALERSQQPSSPPQPSTDGDEADESSRESYLSISTNDHTSASFRGGATFHASTFGVPFPHSPDSTASTTGSFSPPLGSTGSNSGGNSMFGGRVQTMAQMKMSKSTSSIHSATGSLKRSGSERTIAGDEESVRSDEGASPPTSLKGKGKEQDEEEDKEEDTTDSLGSIKEARLSVVPSLSDHQLKRISRALDGIELDLSKTFARIGLDETPDTTASLDAVPLSPASPTSDTEAMDPHYHHLAPSPGPSSLNLDSRRPSVASSLASARASATTSPALSSSSPKPDYPSPSLPPSSPLPATPLPKIEEPNAESQDEMDTGGASESEVEGAEEARSAQGEAAEEDDAQEEQEAPLPSFDLPSSTDDESIDTTAPPTPIPLTSPPLTLPYLDPIPSTPRETRSREISSSSTECTISPLSPVSHASLKTPSRSELDHFGSTEGPVHMEDEENEDQLEVVEGRSISSTNASSKHKRSASSIDSTGSSYHAAVEEPSTDTEDLLDTLPPVASTSSPSSSPNLSSLKVISSPPTTTEAAFPNPDIDAQDDEHLSVAAESMSRRPSSPSLGEADLALEDLLMIQETLVRSASRRAAARNSPFDENEAGVRRGSEGYEWSRKGSLEGSGSDGRRGSESDGQGAGRRGSGSDERRGSGSDGRRGSGAEGKRASNGDGGERAMGSYGWRWRRRSSGLESGLSPYRSSRATGTSTSATGSSPRTNGAPTPSTTQSDAFEFSSLVGSPESGSWQEHKEHLASPRELEETSPLVNGDDSPSQFDSPQFESPVPDTFHSPSSQAAVSEEAEQTDEVKRTTEATDVQDEPTKVDPDSFLRVPRKPMAPRDPSNTQSMLIRDVRNQATLATIALKKAGPSKSPTSPVIRSKSLSKSKSIRKGSISSPQLVSGTSDIPAVPILNPDIPPSPLMSPKSPGRTNSSRKPKGGNDAEGKSRGIGMRFKSLLNKKSRDQLPHLNGDEITPFVDYDPESTLSPPFNTSQFSTPDHSVTPEPTEPAPEGRRSVDQLRTRSPGGLPIVAESPEAEHGSPSGLSNSSGNSNKRSLTRLLSRARGAPNRPRRESESTLVVGSDGPRSVASTPEPSSAGGSPLARTYSPGGSIGRRPSIEQEVFGLGIGPVHTDTSSRAPISYDIGAMRRRMGSDASSGGSHEYSNMPQTAPLAVQPLRTGAPEPLNLQHFSFPAATQSAPLPGHRPPSSATRHQHSGSRTSITSVDSMRRLREAAEDLGLPRDKVEELVNLSYAQSPTTSSHAHSGSTSSTLGRRSQDGHDLTTQQRKASLSSLSNSTRDHRRGPSNASASGSGRPRASSSGSRSIADRVPTPPPSAREHRRQASRELHSTETEAVPEVPGGLRVDTIAGFGGLRPPRPPLSPSASSFRSSGYAGSVFDLYGSEDSEGERRPSQDGEEQEDEEGEVVLAHGGAVSLDSPGQEGPRLDVEEQEDGSLVWRVVDDLRRTSTASSRSDSFGFDSRPSSLQSDAPDPLAALLRHHRRNRSSASIPAPNPRYPSVYIRDEKRLVELGREGGVAAGEEEEGHFLVRPREEQMPVVENEGRV</sequence>
<feature type="region of interest" description="Disordered" evidence="1">
    <location>
        <begin position="102"/>
        <end position="132"/>
    </location>
</feature>
<dbReference type="STRING" id="106004.A0A1Y2DJJ0"/>
<feature type="compositionally biased region" description="Polar residues" evidence="1">
    <location>
        <begin position="1177"/>
        <end position="1187"/>
    </location>
</feature>
<feature type="compositionally biased region" description="Low complexity" evidence="1">
    <location>
        <begin position="597"/>
        <end position="620"/>
    </location>
</feature>
<feature type="compositionally biased region" description="Basic and acidic residues" evidence="1">
    <location>
        <begin position="1634"/>
        <end position="1654"/>
    </location>
</feature>
<feature type="compositionally biased region" description="Polar residues" evidence="1">
    <location>
        <begin position="1306"/>
        <end position="1315"/>
    </location>
</feature>
<feature type="region of interest" description="Disordered" evidence="1">
    <location>
        <begin position="1338"/>
        <end position="1583"/>
    </location>
</feature>
<organism evidence="2 3">
    <name type="scientific">Leucosporidium creatinivorum</name>
    <dbReference type="NCBI Taxonomy" id="106004"/>
    <lineage>
        <taxon>Eukaryota</taxon>
        <taxon>Fungi</taxon>
        <taxon>Dikarya</taxon>
        <taxon>Basidiomycota</taxon>
        <taxon>Pucciniomycotina</taxon>
        <taxon>Microbotryomycetes</taxon>
        <taxon>Leucosporidiales</taxon>
        <taxon>Leucosporidium</taxon>
    </lineage>
</organism>